<proteinExistence type="predicted"/>
<evidence type="ECO:0008006" key="3">
    <source>
        <dbReference type="Google" id="ProtNLM"/>
    </source>
</evidence>
<evidence type="ECO:0000313" key="2">
    <source>
        <dbReference type="Proteomes" id="UP000177396"/>
    </source>
</evidence>
<protein>
    <recommendedName>
        <fullName evidence="3">Cupin 2 conserved barrel domain-containing protein</fullName>
    </recommendedName>
</protein>
<dbReference type="AlphaFoldDB" id="A0A1F5YHM2"/>
<organism evidence="1 2">
    <name type="scientific">Candidatus Gottesmanbacteria bacterium RBG_16_38_7b</name>
    <dbReference type="NCBI Taxonomy" id="1798372"/>
    <lineage>
        <taxon>Bacteria</taxon>
        <taxon>Candidatus Gottesmaniibacteriota</taxon>
    </lineage>
</organism>
<accession>A0A1F5YHM2</accession>
<evidence type="ECO:0000313" key="1">
    <source>
        <dbReference type="EMBL" id="OGF99708.1"/>
    </source>
</evidence>
<gene>
    <name evidence="1" type="ORF">A2153_00600</name>
</gene>
<dbReference type="InterPro" id="IPR011051">
    <property type="entry name" value="RmlC_Cupin_sf"/>
</dbReference>
<dbReference type="SUPFAM" id="SSF51182">
    <property type="entry name" value="RmlC-like cupins"/>
    <property type="match status" value="1"/>
</dbReference>
<dbReference type="EMBL" id="MFJB01000053">
    <property type="protein sequence ID" value="OGF99708.1"/>
    <property type="molecule type" value="Genomic_DNA"/>
</dbReference>
<comment type="caution">
    <text evidence="1">The sequence shown here is derived from an EMBL/GenBank/DDBJ whole genome shotgun (WGS) entry which is preliminary data.</text>
</comment>
<name>A0A1F5YHM2_9BACT</name>
<reference evidence="1 2" key="1">
    <citation type="journal article" date="2016" name="Nat. Commun.">
        <title>Thousands of microbial genomes shed light on interconnected biogeochemical processes in an aquifer system.</title>
        <authorList>
            <person name="Anantharaman K."/>
            <person name="Brown C.T."/>
            <person name="Hug L.A."/>
            <person name="Sharon I."/>
            <person name="Castelle C.J."/>
            <person name="Probst A.J."/>
            <person name="Thomas B.C."/>
            <person name="Singh A."/>
            <person name="Wilkins M.J."/>
            <person name="Karaoz U."/>
            <person name="Brodie E.L."/>
            <person name="Williams K.H."/>
            <person name="Hubbard S.S."/>
            <person name="Banfield J.F."/>
        </authorList>
    </citation>
    <scope>NUCLEOTIDE SEQUENCE [LARGE SCALE GENOMIC DNA]</scope>
</reference>
<dbReference type="Proteomes" id="UP000177396">
    <property type="component" value="Unassembled WGS sequence"/>
</dbReference>
<sequence length="135" mass="15670">MTKIISQITTKSGHQLFVHVRLTAKKTEFVTKNDFFLQIGQLVFEKNYEAKKHKHVLNVRRIPYTAEFLLVQSGRLEYFIWDYDNAEKLIKTGIAKANDLLILGKVAHSFRSLSKTRIIEVKQGPYLGKLDKIYS</sequence>